<evidence type="ECO:0000313" key="1">
    <source>
        <dbReference type="EMBL" id="CTP91753.1"/>
    </source>
</evidence>
<name>A0A0K3A1E6_9XANT</name>
<dbReference type="EMBL" id="CXOJ01000084">
    <property type="protein sequence ID" value="CTP91753.1"/>
    <property type="molecule type" value="Genomic_DNA"/>
</dbReference>
<dbReference type="SUPFAM" id="SSF46626">
    <property type="entry name" value="Cytochrome c"/>
    <property type="match status" value="1"/>
</dbReference>
<dbReference type="AlphaFoldDB" id="A0A0K3A1E6"/>
<dbReference type="GO" id="GO:0009055">
    <property type="term" value="F:electron transfer activity"/>
    <property type="evidence" value="ECO:0007669"/>
    <property type="project" value="InterPro"/>
</dbReference>
<dbReference type="Gene3D" id="1.10.760.10">
    <property type="entry name" value="Cytochrome c-like domain"/>
    <property type="match status" value="1"/>
</dbReference>
<reference evidence="1 2" key="1">
    <citation type="submission" date="2015-07" db="EMBL/GenBank/DDBJ databases">
        <authorList>
            <person name="Noorani M."/>
        </authorList>
    </citation>
    <scope>NUCLEOTIDE SEQUENCE [LARGE SCALE GENOMIC DNA]</scope>
    <source>
        <strain evidence="1">LMG730</strain>
    </source>
</reference>
<dbReference type="Proteomes" id="UP000045978">
    <property type="component" value="Unassembled WGS sequence"/>
</dbReference>
<organism evidence="1 2">
    <name type="scientific">Xanthomonas graminis pv. phlei</name>
    <dbReference type="NCBI Taxonomy" id="487906"/>
    <lineage>
        <taxon>Bacteria</taxon>
        <taxon>Pseudomonadati</taxon>
        <taxon>Pseudomonadota</taxon>
        <taxon>Gammaproteobacteria</taxon>
        <taxon>Lysobacterales</taxon>
        <taxon>Lysobacteraceae</taxon>
        <taxon>Xanthomonas</taxon>
        <taxon>Xanthomonas translucens group</taxon>
        <taxon>Xanthomonas graminis</taxon>
    </lineage>
</organism>
<protein>
    <recommendedName>
        <fullName evidence="3">Cytochrome c domain-containing protein</fullName>
    </recommendedName>
</protein>
<evidence type="ECO:0008006" key="3">
    <source>
        <dbReference type="Google" id="ProtNLM"/>
    </source>
</evidence>
<evidence type="ECO:0000313" key="2">
    <source>
        <dbReference type="Proteomes" id="UP000045978"/>
    </source>
</evidence>
<sequence length="42" mass="4677">MPGFAGMLNDQQVAEVVHYVRSQFGNDYPGALSADEVRTLRH</sequence>
<dbReference type="GO" id="GO:0020037">
    <property type="term" value="F:heme binding"/>
    <property type="evidence" value="ECO:0007669"/>
    <property type="project" value="InterPro"/>
</dbReference>
<gene>
    <name evidence="1" type="ORF">XTPLMG730_3263</name>
</gene>
<accession>A0A0K3A1E6</accession>
<proteinExistence type="predicted"/>
<dbReference type="InterPro" id="IPR036909">
    <property type="entry name" value="Cyt_c-like_dom_sf"/>
</dbReference>